<dbReference type="Proteomes" id="UP001165366">
    <property type="component" value="Unassembled WGS sequence"/>
</dbReference>
<reference evidence="13" key="2">
    <citation type="submission" date="2024-05" db="EMBL/GenBank/DDBJ databases">
        <title>Rhodohalobacter halophilus gen. nov., sp. nov., a moderately halophilic member of the family Balneolaceae.</title>
        <authorList>
            <person name="Xia J."/>
        </authorList>
    </citation>
    <scope>NUCLEOTIDE SEQUENCE</scope>
    <source>
        <strain evidence="13">WB101</strain>
    </source>
</reference>
<dbReference type="SUPFAM" id="SSF56935">
    <property type="entry name" value="Porins"/>
    <property type="match status" value="1"/>
</dbReference>
<sequence>MKNKLLLTLILTFAFVGLAFAQDVSVEGTVTDAVSGQELPGVNVVIQGTSTGTTTGMDGSFSLNVDGPGTVLVFSYIGYEAQTISITSSHISEGLDVELQEDVALLEELIVVGFGTQERADVTGAVSSIQGAEVEGRPLTNPALALQGITPGLQIQYGGGQPGEENTIARIRGTGTLNNANPLVLIDGVEQSLSTVEPSAIQSISVLKDAASASIYGSRAANGVILIETKRGQSSGMSVTYNNHIGVQNLLGWPDSAGKEDWMRLENEAQVNAGGQPTYSEDYIQNVVAGTNPLQYPWAEWEEGVFQDNAFEQNHALSISTGSDIGRIYASMNYTDTDGVIQNFNNKRASLRLNTDFYLRDDLTLTTNLLYRNRNVTGPGFRPQRITQGILHINRNAIMSFPDGQDATGDLLFGSWNPFIMANSGETQRLSNDILGKVGLRYQLTDYLNIEGDFTANLINTDETIFRESRSGMIHPVTGQTVAASGWFGTNTLQEANYSKEELSQRLYLNYDQDFGIHDISGLIGYEEIYNSSEVTSAGRANFFNNELRDLSAGDAGDQRTCRSYNDPGEFAGSCYNNEWRLRSFFGRVNYSYDDRYSVQANLRYDGSSRFGDGNRWGLFPSFSAGWRISSESFMDEVDLFSNLRLRASWGQLGNQEIGLYQFMNIYNLNQPYQFNGSVTPGAAVTSAGNPNITWETTTMSNIGLDLGFADDRIEVIGEYFWNYTEDILLDLPIPATIGVSPPTQNAAEVSNVGWELQVNYNSQPRMDQGFQYTVGVSFSDVVNTIESLSGEGPFFPDKFTVWAEGHSINSLRGLRSPGLYRSQADLEQYPATVNPNVGVGDIIYEDLNGDGQISQSFGENGDQYIMGNEDPRYEFGINFGASFKGFDFSMFWQGVLQQKHTLDGALMEGPNWQNYIPAVMAEETYHPERNPEGTWPIVTAGNTWNLQESDFWIQDTKYLRLKNFQLGYTVNQSYLRNLRVFVTGENLITFTPTDLFDPETPRGRSQFFPHTKKVAMGVNVTF</sequence>
<evidence type="ECO:0000313" key="14">
    <source>
        <dbReference type="Proteomes" id="UP001165366"/>
    </source>
</evidence>
<keyword evidence="5 9" id="KW-0798">TonB box</keyword>
<feature type="domain" description="TonB-dependent receptor plug" evidence="12">
    <location>
        <begin position="120"/>
        <end position="224"/>
    </location>
</feature>
<dbReference type="InterPro" id="IPR023996">
    <property type="entry name" value="TonB-dep_OMP_SusC/RagA"/>
</dbReference>
<evidence type="ECO:0000256" key="6">
    <source>
        <dbReference type="ARBA" id="ARBA00023136"/>
    </source>
</evidence>
<proteinExistence type="inferred from homology"/>
<evidence type="ECO:0000259" key="12">
    <source>
        <dbReference type="Pfam" id="PF07715"/>
    </source>
</evidence>
<dbReference type="Gene3D" id="2.170.130.10">
    <property type="entry name" value="TonB-dependent receptor, plug domain"/>
    <property type="match status" value="1"/>
</dbReference>
<keyword evidence="3 8" id="KW-1134">Transmembrane beta strand</keyword>
<keyword evidence="4 8" id="KW-0812">Transmembrane</keyword>
<evidence type="ECO:0000313" key="13">
    <source>
        <dbReference type="EMBL" id="MCG2587497.1"/>
    </source>
</evidence>
<dbReference type="Pfam" id="PF13715">
    <property type="entry name" value="CarbopepD_reg_2"/>
    <property type="match status" value="1"/>
</dbReference>
<feature type="chain" id="PRO_5047174495" evidence="10">
    <location>
        <begin position="22"/>
        <end position="1023"/>
    </location>
</feature>
<evidence type="ECO:0000256" key="3">
    <source>
        <dbReference type="ARBA" id="ARBA00022452"/>
    </source>
</evidence>
<dbReference type="InterPro" id="IPR012910">
    <property type="entry name" value="Plug_dom"/>
</dbReference>
<keyword evidence="2 8" id="KW-0813">Transport</keyword>
<evidence type="ECO:0000256" key="1">
    <source>
        <dbReference type="ARBA" id="ARBA00004571"/>
    </source>
</evidence>
<evidence type="ECO:0000256" key="9">
    <source>
        <dbReference type="RuleBase" id="RU003357"/>
    </source>
</evidence>
<dbReference type="SUPFAM" id="SSF49464">
    <property type="entry name" value="Carboxypeptidase regulatory domain-like"/>
    <property type="match status" value="1"/>
</dbReference>
<evidence type="ECO:0000256" key="4">
    <source>
        <dbReference type="ARBA" id="ARBA00022692"/>
    </source>
</evidence>
<dbReference type="EMBL" id="JAKLWS010000002">
    <property type="protein sequence ID" value="MCG2587497.1"/>
    <property type="molecule type" value="Genomic_DNA"/>
</dbReference>
<name>A0ABS9K9K5_9BACT</name>
<accession>A0ABS9K9K5</accession>
<evidence type="ECO:0000256" key="10">
    <source>
        <dbReference type="SAM" id="SignalP"/>
    </source>
</evidence>
<protein>
    <submittedName>
        <fullName evidence="13">TonB-dependent receptor</fullName>
    </submittedName>
</protein>
<dbReference type="RefSeq" id="WP_237852341.1">
    <property type="nucleotide sequence ID" value="NZ_JAKLWS010000002.1"/>
</dbReference>
<comment type="similarity">
    <text evidence="8 9">Belongs to the TonB-dependent receptor family.</text>
</comment>
<dbReference type="Pfam" id="PF00593">
    <property type="entry name" value="TonB_dep_Rec_b-barrel"/>
    <property type="match status" value="1"/>
</dbReference>
<dbReference type="InterPro" id="IPR037066">
    <property type="entry name" value="Plug_dom_sf"/>
</dbReference>
<dbReference type="InterPro" id="IPR008969">
    <property type="entry name" value="CarboxyPept-like_regulatory"/>
</dbReference>
<dbReference type="InterPro" id="IPR036942">
    <property type="entry name" value="Beta-barrel_TonB_sf"/>
</dbReference>
<dbReference type="NCBIfam" id="TIGR04056">
    <property type="entry name" value="OMP_RagA_SusC"/>
    <property type="match status" value="1"/>
</dbReference>
<dbReference type="PROSITE" id="PS52016">
    <property type="entry name" value="TONB_DEPENDENT_REC_3"/>
    <property type="match status" value="1"/>
</dbReference>
<keyword evidence="6 8" id="KW-0472">Membrane</keyword>
<comment type="caution">
    <text evidence="13">The sequence shown here is derived from an EMBL/GenBank/DDBJ whole genome shotgun (WGS) entry which is preliminary data.</text>
</comment>
<feature type="domain" description="TonB-dependent receptor-like beta-barrel" evidence="11">
    <location>
        <begin position="487"/>
        <end position="780"/>
    </location>
</feature>
<comment type="subcellular location">
    <subcellularLocation>
        <location evidence="1 8">Cell outer membrane</location>
        <topology evidence="1 8">Multi-pass membrane protein</topology>
    </subcellularLocation>
</comment>
<organism evidence="13 14">
    <name type="scientific">Rhodohalobacter sulfatireducens</name>
    <dbReference type="NCBI Taxonomy" id="2911366"/>
    <lineage>
        <taxon>Bacteria</taxon>
        <taxon>Pseudomonadati</taxon>
        <taxon>Balneolota</taxon>
        <taxon>Balneolia</taxon>
        <taxon>Balneolales</taxon>
        <taxon>Balneolaceae</taxon>
        <taxon>Rhodohalobacter</taxon>
    </lineage>
</organism>
<dbReference type="Pfam" id="PF07715">
    <property type="entry name" value="Plug"/>
    <property type="match status" value="1"/>
</dbReference>
<evidence type="ECO:0000256" key="8">
    <source>
        <dbReference type="PROSITE-ProRule" id="PRU01360"/>
    </source>
</evidence>
<dbReference type="InterPro" id="IPR023997">
    <property type="entry name" value="TonB-dep_OMP_SusC/RagA_CS"/>
</dbReference>
<evidence type="ECO:0000256" key="7">
    <source>
        <dbReference type="ARBA" id="ARBA00023237"/>
    </source>
</evidence>
<dbReference type="NCBIfam" id="TIGR04057">
    <property type="entry name" value="SusC_RagA_signa"/>
    <property type="match status" value="1"/>
</dbReference>
<dbReference type="InterPro" id="IPR039426">
    <property type="entry name" value="TonB-dep_rcpt-like"/>
</dbReference>
<keyword evidence="10" id="KW-0732">Signal</keyword>
<evidence type="ECO:0000256" key="2">
    <source>
        <dbReference type="ARBA" id="ARBA00022448"/>
    </source>
</evidence>
<dbReference type="Gene3D" id="2.60.40.1120">
    <property type="entry name" value="Carboxypeptidase-like, regulatory domain"/>
    <property type="match status" value="1"/>
</dbReference>
<gene>
    <name evidence="13" type="ORF">L6773_02885</name>
</gene>
<keyword evidence="13" id="KW-0675">Receptor</keyword>
<reference evidence="13" key="1">
    <citation type="submission" date="2022-01" db="EMBL/GenBank/DDBJ databases">
        <authorList>
            <person name="Wang Y."/>
        </authorList>
    </citation>
    <scope>NUCLEOTIDE SEQUENCE</scope>
    <source>
        <strain evidence="13">WB101</strain>
    </source>
</reference>
<evidence type="ECO:0000259" key="11">
    <source>
        <dbReference type="Pfam" id="PF00593"/>
    </source>
</evidence>
<dbReference type="Gene3D" id="2.40.170.20">
    <property type="entry name" value="TonB-dependent receptor, beta-barrel domain"/>
    <property type="match status" value="1"/>
</dbReference>
<keyword evidence="14" id="KW-1185">Reference proteome</keyword>
<dbReference type="InterPro" id="IPR000531">
    <property type="entry name" value="Beta-barrel_TonB"/>
</dbReference>
<feature type="signal peptide" evidence="10">
    <location>
        <begin position="1"/>
        <end position="21"/>
    </location>
</feature>
<evidence type="ECO:0000256" key="5">
    <source>
        <dbReference type="ARBA" id="ARBA00023077"/>
    </source>
</evidence>
<keyword evidence="7 8" id="KW-0998">Cell outer membrane</keyword>